<feature type="compositionally biased region" description="Basic and acidic residues" evidence="1">
    <location>
        <begin position="134"/>
        <end position="156"/>
    </location>
</feature>
<feature type="compositionally biased region" description="Polar residues" evidence="1">
    <location>
        <begin position="29"/>
        <end position="66"/>
    </location>
</feature>
<sequence length="263" mass="28324">MASAQPKGVQSTKQRGVSQPHAEPEAGRTPTSGVQGQRTPTSGVQGQRTPTSGAQGQRTPTSSSGARESVEKRQPTQHSGPDAESRPDPGSSLGAARSRAADTPDPLMVVFLGQITNSQVAINNGAVTQTMTRELSEPRRASTDRTPPEPESDSPHGKRSLAFEPAWESALSDMVVLRHEPLMSAEERCRVQLLHALSGLLDRLDQLELSPEALFALRHDLRELRTALGRTPLDMPHVHAVIRRVQAQLPLTEAPEEAVSDES</sequence>
<dbReference type="EMBL" id="CP049838">
    <property type="protein sequence ID" value="QJT02034.1"/>
    <property type="molecule type" value="Genomic_DNA"/>
</dbReference>
<evidence type="ECO:0000313" key="2">
    <source>
        <dbReference type="EMBL" id="QJT02034.1"/>
    </source>
</evidence>
<keyword evidence="3" id="KW-1185">Reference proteome</keyword>
<accession>A0A6M4WNN4</accession>
<name>A0A6M4WNN4_9ACTN</name>
<organism evidence="2 3">
    <name type="scientific">Streptomyces asoensis</name>
    <dbReference type="NCBI Taxonomy" id="249586"/>
    <lineage>
        <taxon>Bacteria</taxon>
        <taxon>Bacillati</taxon>
        <taxon>Actinomycetota</taxon>
        <taxon>Actinomycetes</taxon>
        <taxon>Kitasatosporales</taxon>
        <taxon>Streptomycetaceae</taxon>
        <taxon>Streptomyces</taxon>
    </lineage>
</organism>
<feature type="region of interest" description="Disordered" evidence="1">
    <location>
        <begin position="125"/>
        <end position="159"/>
    </location>
</feature>
<reference evidence="2" key="1">
    <citation type="submission" date="2020-03" db="EMBL/GenBank/DDBJ databases">
        <title>Molecular networking-based the target discovery of potent antiproliferative macrolactams: 5/6/7/16 polycyclic ansamycins and glycosylated trienomycin from Streptomyces cacaoi subsp. asoensis.</title>
        <authorList>
            <person name="Liu L.-L."/>
        </authorList>
    </citation>
    <scope>NUCLEOTIDE SEQUENCE [LARGE SCALE GENOMIC DNA]</scope>
    <source>
        <strain evidence="2">H2S5</strain>
    </source>
</reference>
<gene>
    <name evidence="2" type="ORF">G9272_18360</name>
</gene>
<evidence type="ECO:0000256" key="1">
    <source>
        <dbReference type="SAM" id="MobiDB-lite"/>
    </source>
</evidence>
<dbReference type="RefSeq" id="WP_171397577.1">
    <property type="nucleotide sequence ID" value="NZ_CP049838.1"/>
</dbReference>
<evidence type="ECO:0000313" key="3">
    <source>
        <dbReference type="Proteomes" id="UP000502665"/>
    </source>
</evidence>
<feature type="compositionally biased region" description="Polar residues" evidence="1">
    <location>
        <begin position="8"/>
        <end position="17"/>
    </location>
</feature>
<proteinExistence type="predicted"/>
<dbReference type="AlphaFoldDB" id="A0A6M4WNN4"/>
<dbReference type="Proteomes" id="UP000502665">
    <property type="component" value="Chromosome"/>
</dbReference>
<feature type="region of interest" description="Disordered" evidence="1">
    <location>
        <begin position="1"/>
        <end position="101"/>
    </location>
</feature>
<protein>
    <submittedName>
        <fullName evidence="2">Uncharacterized protein</fullName>
    </submittedName>
</protein>